<dbReference type="AlphaFoldDB" id="A0AAV3XQ83"/>
<dbReference type="Gene3D" id="3.50.50.60">
    <property type="entry name" value="FAD/NAD(P)-binding domain"/>
    <property type="match status" value="1"/>
</dbReference>
<dbReference type="PANTHER" id="PTHR46496">
    <property type="match status" value="1"/>
</dbReference>
<name>A0AAV3XQ83_9CYAN</name>
<dbReference type="Proteomes" id="UP001050975">
    <property type="component" value="Unassembled WGS sequence"/>
</dbReference>
<gene>
    <name evidence="6" type="ORF">MiSe_86690</name>
</gene>
<dbReference type="Pfam" id="PF13450">
    <property type="entry name" value="NAD_binding_8"/>
    <property type="match status" value="1"/>
</dbReference>
<keyword evidence="3" id="KW-0274">FAD</keyword>
<keyword evidence="2" id="KW-0285">Flavoprotein</keyword>
<keyword evidence="4" id="KW-0560">Oxidoreductase</keyword>
<dbReference type="InterPro" id="IPR036188">
    <property type="entry name" value="FAD/NAD-bd_sf"/>
</dbReference>
<keyword evidence="7" id="KW-1185">Reference proteome</keyword>
<dbReference type="EMBL" id="BLAY01000260">
    <property type="protein sequence ID" value="GET43843.1"/>
    <property type="molecule type" value="Genomic_DNA"/>
</dbReference>
<evidence type="ECO:0000256" key="1">
    <source>
        <dbReference type="ARBA" id="ARBA00001974"/>
    </source>
</evidence>
<sequence length="416" mass="46553">MAMQEITTTDTALKAIIIGGGIGGLTCARACLDAGIEVELYEKRDLDSMLSGPGGIFIQRNAMRIYEQLWEGRILQHLYERGGKILKGGFFSDKGTLLYLNSPEFVKAEDLGVCLLRPELQHILYNALPEGTVRTNAAFADFCQTPDGIQVLFADGREAWGDVLIGADGLYSKVRSRLEGKEQSEPPIYSGMCCWRGWFYKKDLPLDERYTWAELWGCGNRFGYFDVGGGRFAFYGFSNTAAGGNDEAVGGAKKALQALFSSYADPIPAIIETLDEQSIYRDDIFDREPKGMQWGRGRVTLIGDAAHPVQPNLGQGGCMAIEDCFELVKYLIVGQETGEDISARLRQFEQSRSQRVEKVFTVSRQVGKLGQTDSPIGCFLRNWIYRLTPTWLGDLQFKWLFDYDAKSPVYRIRNYA</sequence>
<dbReference type="InterPro" id="IPR002938">
    <property type="entry name" value="FAD-bd"/>
</dbReference>
<protein>
    <submittedName>
        <fullName evidence="6">Monooxygenase FAD-binding protein</fullName>
    </submittedName>
</protein>
<dbReference type="PRINTS" id="PR00420">
    <property type="entry name" value="RNGMNOXGNASE"/>
</dbReference>
<feature type="domain" description="FAD-binding" evidence="5">
    <location>
        <begin position="293"/>
        <end position="360"/>
    </location>
</feature>
<keyword evidence="6" id="KW-0503">Monooxygenase</keyword>
<comment type="caution">
    <text evidence="6">The sequence shown here is derived from an EMBL/GenBank/DDBJ whole genome shotgun (WGS) entry which is preliminary data.</text>
</comment>
<dbReference type="Pfam" id="PF01494">
    <property type="entry name" value="FAD_binding_3"/>
    <property type="match status" value="1"/>
</dbReference>
<evidence type="ECO:0000256" key="4">
    <source>
        <dbReference type="ARBA" id="ARBA00023002"/>
    </source>
</evidence>
<accession>A0AAV3XQ83</accession>
<organism evidence="6 7">
    <name type="scientific">Microseira wollei NIES-4236</name>
    <dbReference type="NCBI Taxonomy" id="2530354"/>
    <lineage>
        <taxon>Bacteria</taxon>
        <taxon>Bacillati</taxon>
        <taxon>Cyanobacteriota</taxon>
        <taxon>Cyanophyceae</taxon>
        <taxon>Oscillatoriophycideae</taxon>
        <taxon>Aerosakkonematales</taxon>
        <taxon>Aerosakkonemataceae</taxon>
        <taxon>Microseira</taxon>
    </lineage>
</organism>
<dbReference type="SUPFAM" id="SSF51905">
    <property type="entry name" value="FAD/NAD(P)-binding domain"/>
    <property type="match status" value="1"/>
</dbReference>
<evidence type="ECO:0000313" key="6">
    <source>
        <dbReference type="EMBL" id="GET43843.1"/>
    </source>
</evidence>
<dbReference type="GO" id="GO:0004497">
    <property type="term" value="F:monooxygenase activity"/>
    <property type="evidence" value="ECO:0007669"/>
    <property type="project" value="UniProtKB-KW"/>
</dbReference>
<evidence type="ECO:0000313" key="7">
    <source>
        <dbReference type="Proteomes" id="UP001050975"/>
    </source>
</evidence>
<evidence type="ECO:0000259" key="5">
    <source>
        <dbReference type="Pfam" id="PF01494"/>
    </source>
</evidence>
<comment type="cofactor">
    <cofactor evidence="1">
        <name>FAD</name>
        <dbReference type="ChEBI" id="CHEBI:57692"/>
    </cofactor>
</comment>
<evidence type="ECO:0000256" key="3">
    <source>
        <dbReference type="ARBA" id="ARBA00022827"/>
    </source>
</evidence>
<dbReference type="GO" id="GO:0071949">
    <property type="term" value="F:FAD binding"/>
    <property type="evidence" value="ECO:0007669"/>
    <property type="project" value="InterPro"/>
</dbReference>
<evidence type="ECO:0000256" key="2">
    <source>
        <dbReference type="ARBA" id="ARBA00022630"/>
    </source>
</evidence>
<dbReference type="PANTHER" id="PTHR46496:SF1">
    <property type="entry name" value="ZEAXANTHIN EPOXIDASE, CHLOROPLASTIC"/>
    <property type="match status" value="1"/>
</dbReference>
<reference evidence="6" key="1">
    <citation type="submission" date="2019-10" db="EMBL/GenBank/DDBJ databases">
        <title>Draft genome sequece of Microseira wollei NIES-4236.</title>
        <authorList>
            <person name="Yamaguchi H."/>
            <person name="Suzuki S."/>
            <person name="Kawachi M."/>
        </authorList>
    </citation>
    <scope>NUCLEOTIDE SEQUENCE</scope>
    <source>
        <strain evidence="6">NIES-4236</strain>
    </source>
</reference>
<proteinExistence type="predicted"/>